<keyword evidence="6" id="KW-1133">Transmembrane helix</keyword>
<keyword evidence="5" id="KW-0539">Nucleus</keyword>
<keyword evidence="3" id="KW-0805">Transcription regulation</keyword>
<reference evidence="8 9" key="1">
    <citation type="journal article" date="2016" name="Nat. Commun.">
        <title>Ectomycorrhizal ecology is imprinted in the genome of the dominant symbiotic fungus Cenococcum geophilum.</title>
        <authorList>
            <consortium name="DOE Joint Genome Institute"/>
            <person name="Peter M."/>
            <person name="Kohler A."/>
            <person name="Ohm R.A."/>
            <person name="Kuo A."/>
            <person name="Krutzmann J."/>
            <person name="Morin E."/>
            <person name="Arend M."/>
            <person name="Barry K.W."/>
            <person name="Binder M."/>
            <person name="Choi C."/>
            <person name="Clum A."/>
            <person name="Copeland A."/>
            <person name="Grisel N."/>
            <person name="Haridas S."/>
            <person name="Kipfer T."/>
            <person name="LaButti K."/>
            <person name="Lindquist E."/>
            <person name="Lipzen A."/>
            <person name="Maire R."/>
            <person name="Meier B."/>
            <person name="Mihaltcheva S."/>
            <person name="Molinier V."/>
            <person name="Murat C."/>
            <person name="Poggeler S."/>
            <person name="Quandt C.A."/>
            <person name="Sperisen C."/>
            <person name="Tritt A."/>
            <person name="Tisserant E."/>
            <person name="Crous P.W."/>
            <person name="Henrissat B."/>
            <person name="Nehls U."/>
            <person name="Egli S."/>
            <person name="Spatafora J.W."/>
            <person name="Grigoriev I.V."/>
            <person name="Martin F.M."/>
        </authorList>
    </citation>
    <scope>NUCLEOTIDE SEQUENCE [LARGE SCALE GENOMIC DNA]</scope>
    <source>
        <strain evidence="8 9">CBS 207.34</strain>
    </source>
</reference>
<keyword evidence="9" id="KW-1185">Reference proteome</keyword>
<evidence type="ECO:0000313" key="8">
    <source>
        <dbReference type="EMBL" id="OCL14773.1"/>
    </source>
</evidence>
<evidence type="ECO:0000256" key="4">
    <source>
        <dbReference type="ARBA" id="ARBA00023163"/>
    </source>
</evidence>
<feature type="domain" description="Xylanolytic transcriptional activator regulatory" evidence="7">
    <location>
        <begin position="73"/>
        <end position="155"/>
    </location>
</feature>
<keyword evidence="4" id="KW-0804">Transcription</keyword>
<accession>A0A8E2FE70</accession>
<evidence type="ECO:0000256" key="3">
    <source>
        <dbReference type="ARBA" id="ARBA00023015"/>
    </source>
</evidence>
<dbReference type="InterPro" id="IPR007219">
    <property type="entry name" value="XnlR_reg_dom"/>
</dbReference>
<evidence type="ECO:0000256" key="5">
    <source>
        <dbReference type="ARBA" id="ARBA00023242"/>
    </source>
</evidence>
<dbReference type="GO" id="GO:0000981">
    <property type="term" value="F:DNA-binding transcription factor activity, RNA polymerase II-specific"/>
    <property type="evidence" value="ECO:0007669"/>
    <property type="project" value="InterPro"/>
</dbReference>
<dbReference type="SMART" id="SM00906">
    <property type="entry name" value="Fungal_trans"/>
    <property type="match status" value="1"/>
</dbReference>
<evidence type="ECO:0000313" key="9">
    <source>
        <dbReference type="Proteomes" id="UP000250140"/>
    </source>
</evidence>
<dbReference type="GO" id="GO:0008270">
    <property type="term" value="F:zinc ion binding"/>
    <property type="evidence" value="ECO:0007669"/>
    <property type="project" value="InterPro"/>
</dbReference>
<comment type="subcellular location">
    <subcellularLocation>
        <location evidence="1">Nucleus</location>
    </subcellularLocation>
</comment>
<protein>
    <recommendedName>
        <fullName evidence="7">Xylanolytic transcriptional activator regulatory domain-containing protein</fullName>
    </recommendedName>
</protein>
<gene>
    <name evidence="8" type="ORF">AOQ84DRAFT_330475</name>
</gene>
<keyword evidence="2" id="KW-0479">Metal-binding</keyword>
<dbReference type="EMBL" id="KV748534">
    <property type="protein sequence ID" value="OCL14773.1"/>
    <property type="molecule type" value="Genomic_DNA"/>
</dbReference>
<dbReference type="GO" id="GO:0003677">
    <property type="term" value="F:DNA binding"/>
    <property type="evidence" value="ECO:0007669"/>
    <property type="project" value="InterPro"/>
</dbReference>
<organism evidence="8 9">
    <name type="scientific">Glonium stellatum</name>
    <dbReference type="NCBI Taxonomy" id="574774"/>
    <lineage>
        <taxon>Eukaryota</taxon>
        <taxon>Fungi</taxon>
        <taxon>Dikarya</taxon>
        <taxon>Ascomycota</taxon>
        <taxon>Pezizomycotina</taxon>
        <taxon>Dothideomycetes</taxon>
        <taxon>Pleosporomycetidae</taxon>
        <taxon>Gloniales</taxon>
        <taxon>Gloniaceae</taxon>
        <taxon>Glonium</taxon>
    </lineage>
</organism>
<dbReference type="Proteomes" id="UP000250140">
    <property type="component" value="Unassembled WGS sequence"/>
</dbReference>
<dbReference type="OrthoDB" id="4161332at2759"/>
<evidence type="ECO:0000259" key="7">
    <source>
        <dbReference type="SMART" id="SM00906"/>
    </source>
</evidence>
<dbReference type="GO" id="GO:0006351">
    <property type="term" value="P:DNA-templated transcription"/>
    <property type="evidence" value="ECO:0007669"/>
    <property type="project" value="InterPro"/>
</dbReference>
<sequence length="503" mass="57024">MDPVLCNAILTLTARFIPQLIEYHRGAQEASEYYANLIRSTLLLEADNPTLERVQALLMLSLHEWGSLRGGRAWIYVGLALQMGFLLRIIRRQGRKNLDDRIPGTPEEFLQSECRIRSFWACSMMADFISSGCDRVRLVHEERVSIPLPVSEERFLWCLVDDQTRMSAEDSEKGHLIKIVELWSEISRWVCGHKREEEQSPPWSEDSTFFRLRQALSDWAVALPPKHRYNASMFNAHAIAGYAASYGFMHLVYCTAVIFLHREYIQVLPDRSKPYWDRDGEKWGPPPDAAFWKKSLLDLFGASKRATDILNKLWSLGASVLTPFVGFSAFTASGMNIYLAILPWMCPELSVDARTYAEQTVNYLKNIMKIWPIAEKWYKSVLKLYNTYRLYVTEGVAPASPEGDVLDTFEHLDSSFLNYGEFAICPNDSGLSKGPQPTNGLLANSTDATGPVLQVSASRNETDLGEFADESLDPTHDSLEAILSQIFRDEFGDGTDIASFWPS</sequence>
<keyword evidence="6" id="KW-0472">Membrane</keyword>
<feature type="transmembrane region" description="Helical" evidence="6">
    <location>
        <begin position="313"/>
        <end position="341"/>
    </location>
</feature>
<evidence type="ECO:0000256" key="6">
    <source>
        <dbReference type="SAM" id="Phobius"/>
    </source>
</evidence>
<name>A0A8E2FE70_9PEZI</name>
<keyword evidence="6" id="KW-0812">Transmembrane</keyword>
<evidence type="ECO:0000256" key="2">
    <source>
        <dbReference type="ARBA" id="ARBA00022723"/>
    </source>
</evidence>
<dbReference type="CDD" id="cd12148">
    <property type="entry name" value="fungal_TF_MHR"/>
    <property type="match status" value="1"/>
</dbReference>
<dbReference type="PANTHER" id="PTHR47338">
    <property type="entry name" value="ZN(II)2CYS6 TRANSCRIPTION FACTOR (EUROFUNG)-RELATED"/>
    <property type="match status" value="1"/>
</dbReference>
<dbReference type="InterPro" id="IPR050815">
    <property type="entry name" value="TF_fung"/>
</dbReference>
<dbReference type="GO" id="GO:0005634">
    <property type="term" value="C:nucleus"/>
    <property type="evidence" value="ECO:0007669"/>
    <property type="project" value="UniProtKB-SubCell"/>
</dbReference>
<dbReference type="PANTHER" id="PTHR47338:SF5">
    <property type="entry name" value="ZN(II)2CYS6 TRANSCRIPTION FACTOR (EUROFUNG)"/>
    <property type="match status" value="1"/>
</dbReference>
<proteinExistence type="predicted"/>
<evidence type="ECO:0000256" key="1">
    <source>
        <dbReference type="ARBA" id="ARBA00004123"/>
    </source>
</evidence>
<dbReference type="AlphaFoldDB" id="A0A8E2FE70"/>
<dbReference type="Pfam" id="PF04082">
    <property type="entry name" value="Fungal_trans"/>
    <property type="match status" value="1"/>
</dbReference>